<protein>
    <submittedName>
        <fullName evidence="2">Dual specificity protein phosphatase family protein</fullName>
    </submittedName>
</protein>
<dbReference type="Gene3D" id="3.90.190.10">
    <property type="entry name" value="Protein tyrosine phosphatase superfamily"/>
    <property type="match status" value="1"/>
</dbReference>
<proteinExistence type="predicted"/>
<dbReference type="InterPro" id="IPR029021">
    <property type="entry name" value="Prot-tyrosine_phosphatase-like"/>
</dbReference>
<gene>
    <name evidence="2" type="ORF">ITX44_15745</name>
</gene>
<dbReference type="Proteomes" id="UP000749040">
    <property type="component" value="Unassembled WGS sequence"/>
</dbReference>
<keyword evidence="3" id="KW-1185">Reference proteome</keyword>
<dbReference type="EMBL" id="JADKYB010000007">
    <property type="protein sequence ID" value="MBM9505980.1"/>
    <property type="molecule type" value="Genomic_DNA"/>
</dbReference>
<accession>A0ABS2TRM0</accession>
<sequence>MRTRQKDRDMPGPQEPWNEIRPGLWMGGHYWTDRTGELQPAVVGTRFDLVISLFTAPGHGPHPTVDHLVAEIPDGPLTAAQIRCVQQASDVATHVVRAGRTVLVRCHSGYNRSGLVAAQTLIALGHDAPSAISLIRARRSPWALNNEIFVDYLTTGLDIAYLLSDLDAPA</sequence>
<dbReference type="SUPFAM" id="SSF52799">
    <property type="entry name" value="(Phosphotyrosine protein) phosphatases II"/>
    <property type="match status" value="1"/>
</dbReference>
<reference evidence="2 3" key="1">
    <citation type="submission" date="2021-01" db="EMBL/GenBank/DDBJ databases">
        <title>Streptomyces acididurans sp. nov., isolated from a peat swamp forest soil.</title>
        <authorList>
            <person name="Chantavorakit T."/>
            <person name="Duangmal K."/>
        </authorList>
    </citation>
    <scope>NUCLEOTIDE SEQUENCE [LARGE SCALE GENOMIC DNA]</scope>
    <source>
        <strain evidence="2 3">KK5PA1</strain>
    </source>
</reference>
<dbReference type="InterPro" id="IPR000387">
    <property type="entry name" value="Tyr_Pase_dom"/>
</dbReference>
<feature type="domain" description="Tyrosine specific protein phosphatases" evidence="1">
    <location>
        <begin position="82"/>
        <end position="150"/>
    </location>
</feature>
<dbReference type="RefSeq" id="WP_205357833.1">
    <property type="nucleotide sequence ID" value="NZ_JADKYB010000007.1"/>
</dbReference>
<dbReference type="PROSITE" id="PS50056">
    <property type="entry name" value="TYR_PHOSPHATASE_2"/>
    <property type="match status" value="1"/>
</dbReference>
<evidence type="ECO:0000259" key="1">
    <source>
        <dbReference type="PROSITE" id="PS50056"/>
    </source>
</evidence>
<evidence type="ECO:0000313" key="3">
    <source>
        <dbReference type="Proteomes" id="UP000749040"/>
    </source>
</evidence>
<evidence type="ECO:0000313" key="2">
    <source>
        <dbReference type="EMBL" id="MBM9505980.1"/>
    </source>
</evidence>
<name>A0ABS2TRM0_9ACTN</name>
<comment type="caution">
    <text evidence="2">The sequence shown here is derived from an EMBL/GenBank/DDBJ whole genome shotgun (WGS) entry which is preliminary data.</text>
</comment>
<organism evidence="2 3">
    <name type="scientific">Actinacidiphila acididurans</name>
    <dbReference type="NCBI Taxonomy" id="2784346"/>
    <lineage>
        <taxon>Bacteria</taxon>
        <taxon>Bacillati</taxon>
        <taxon>Actinomycetota</taxon>
        <taxon>Actinomycetes</taxon>
        <taxon>Kitasatosporales</taxon>
        <taxon>Streptomycetaceae</taxon>
        <taxon>Actinacidiphila</taxon>
    </lineage>
</organism>